<dbReference type="Gene3D" id="3.50.50.60">
    <property type="entry name" value="FAD/NAD(P)-binding domain"/>
    <property type="match status" value="1"/>
</dbReference>
<keyword evidence="3" id="KW-0285">Flavoprotein</keyword>
<evidence type="ECO:0000313" key="9">
    <source>
        <dbReference type="Proteomes" id="UP001556367"/>
    </source>
</evidence>
<proteinExistence type="inferred from homology"/>
<feature type="compositionally biased region" description="Basic and acidic residues" evidence="5">
    <location>
        <begin position="162"/>
        <end position="172"/>
    </location>
</feature>
<evidence type="ECO:0000256" key="2">
    <source>
        <dbReference type="ARBA" id="ARBA00010790"/>
    </source>
</evidence>
<dbReference type="InterPro" id="IPR012132">
    <property type="entry name" value="GMC_OxRdtase"/>
</dbReference>
<comment type="cofactor">
    <cofactor evidence="1">
        <name>FAD</name>
        <dbReference type="ChEBI" id="CHEBI:57692"/>
    </cofactor>
</comment>
<protein>
    <recommendedName>
        <fullName evidence="7">Glucose-methanol-choline oxidoreductase N-terminal domain-containing protein</fullName>
    </recommendedName>
</protein>
<gene>
    <name evidence="8" type="ORF">HGRIS_014572</name>
</gene>
<dbReference type="Gene3D" id="3.30.560.10">
    <property type="entry name" value="Glucose Oxidase, domain 3"/>
    <property type="match status" value="1"/>
</dbReference>
<evidence type="ECO:0000313" key="8">
    <source>
        <dbReference type="EMBL" id="KAL0959308.1"/>
    </source>
</evidence>
<evidence type="ECO:0000256" key="5">
    <source>
        <dbReference type="SAM" id="MobiDB-lite"/>
    </source>
</evidence>
<keyword evidence="9" id="KW-1185">Reference proteome</keyword>
<dbReference type="PIRSF" id="PIRSF000137">
    <property type="entry name" value="Alcohol_oxidase"/>
    <property type="match status" value="1"/>
</dbReference>
<dbReference type="InterPro" id="IPR000172">
    <property type="entry name" value="GMC_OxRdtase_N"/>
</dbReference>
<dbReference type="PANTHER" id="PTHR11552">
    <property type="entry name" value="GLUCOSE-METHANOL-CHOLINE GMC OXIDOREDUCTASE"/>
    <property type="match status" value="1"/>
</dbReference>
<comment type="similarity">
    <text evidence="2">Belongs to the GMC oxidoreductase family.</text>
</comment>
<sequence>MFPKQTLFFLCLLATSALATVFTSPAQLQGNQYDFIVVGSGTAGNIVAARLAESRNVRVLVIEAGRDNEGYQSELIKIPFLGPQASPKTSFDWNYTTVPQAALNNQAIPYPRGYVLGGSSSINYMVYTRCAVDDYDRFARVAGDDGWSWKKMVPYAIKQEKHVPPNDGHDETGQYDPSIHGTRGPLLTSLPGFSTDIDQRVLATTQELSAEFPFNLDINSGNPLGVGWMHSTVGNALRSSSATAYLQPALATRHNIDLLMNTQVTKLFQTGRSGGLPVFRGVEFGTGPGAPLFRLTASKEVILSAGAIGTPQILMLSGIGDPAELRSVGVTPVVSLPEVGKNLQDHPLVPIQWNANSTQTMDPILRDPAVFSAAMDEYNVNKTGRLANNGVSNHMSFFRLPRNSPILRRYGDPTAGPRSPHYELAFGNGFFTTSQPLPSSGSYVSIINVVVAPTSRGAITLASNSPWDHPLIDPKLLNSAYDLAVMVESVKAAKRFAAAHAWDGYITGPYADAVGTTTDAGIVDYIRKWGTTIKHPFCTAAVSKEPGKGVVDGKLLVKKLRGVRVVDASVFPFIPAGHPQAPVLIIAERAADVIKAAWNLH</sequence>
<dbReference type="Pfam" id="PF05199">
    <property type="entry name" value="GMC_oxred_C"/>
    <property type="match status" value="1"/>
</dbReference>
<dbReference type="SUPFAM" id="SSF51905">
    <property type="entry name" value="FAD/NAD(P)-binding domain"/>
    <property type="match status" value="1"/>
</dbReference>
<name>A0ABR3JW09_9AGAR</name>
<keyword evidence="4" id="KW-0274">FAD</keyword>
<dbReference type="Proteomes" id="UP001556367">
    <property type="component" value="Unassembled WGS sequence"/>
</dbReference>
<dbReference type="InterPro" id="IPR007867">
    <property type="entry name" value="GMC_OxRtase_C"/>
</dbReference>
<dbReference type="PANTHER" id="PTHR11552:SF147">
    <property type="entry name" value="CHOLINE DEHYDROGENASE, MITOCHONDRIAL"/>
    <property type="match status" value="1"/>
</dbReference>
<feature type="chain" id="PRO_5045873530" description="Glucose-methanol-choline oxidoreductase N-terminal domain-containing protein" evidence="6">
    <location>
        <begin position="20"/>
        <end position="601"/>
    </location>
</feature>
<evidence type="ECO:0000256" key="1">
    <source>
        <dbReference type="ARBA" id="ARBA00001974"/>
    </source>
</evidence>
<dbReference type="PROSITE" id="PS00624">
    <property type="entry name" value="GMC_OXRED_2"/>
    <property type="match status" value="1"/>
</dbReference>
<dbReference type="EMBL" id="JASNQZ010000003">
    <property type="protein sequence ID" value="KAL0959308.1"/>
    <property type="molecule type" value="Genomic_DNA"/>
</dbReference>
<evidence type="ECO:0000256" key="3">
    <source>
        <dbReference type="ARBA" id="ARBA00022630"/>
    </source>
</evidence>
<evidence type="ECO:0000259" key="7">
    <source>
        <dbReference type="PROSITE" id="PS00624"/>
    </source>
</evidence>
<reference evidence="9" key="1">
    <citation type="submission" date="2024-06" db="EMBL/GenBank/DDBJ databases">
        <title>Multi-omics analyses provide insights into the biosynthesis of the anticancer antibiotic pleurotin in Hohenbuehelia grisea.</title>
        <authorList>
            <person name="Weaver J.A."/>
            <person name="Alberti F."/>
        </authorList>
    </citation>
    <scope>NUCLEOTIDE SEQUENCE [LARGE SCALE GENOMIC DNA]</scope>
    <source>
        <strain evidence="9">T-177</strain>
    </source>
</reference>
<comment type="caution">
    <text evidence="8">The sequence shown here is derived from an EMBL/GenBank/DDBJ whole genome shotgun (WGS) entry which is preliminary data.</text>
</comment>
<dbReference type="Pfam" id="PF00732">
    <property type="entry name" value="GMC_oxred_N"/>
    <property type="match status" value="1"/>
</dbReference>
<feature type="signal peptide" evidence="6">
    <location>
        <begin position="1"/>
        <end position="19"/>
    </location>
</feature>
<feature type="domain" description="Glucose-methanol-choline oxidoreductase N-terminal" evidence="7">
    <location>
        <begin position="306"/>
        <end position="320"/>
    </location>
</feature>
<evidence type="ECO:0000256" key="4">
    <source>
        <dbReference type="ARBA" id="ARBA00022827"/>
    </source>
</evidence>
<dbReference type="InterPro" id="IPR036188">
    <property type="entry name" value="FAD/NAD-bd_sf"/>
</dbReference>
<evidence type="ECO:0000256" key="6">
    <source>
        <dbReference type="SAM" id="SignalP"/>
    </source>
</evidence>
<dbReference type="SUPFAM" id="SSF54373">
    <property type="entry name" value="FAD-linked reductases, C-terminal domain"/>
    <property type="match status" value="1"/>
</dbReference>
<accession>A0ABR3JW09</accession>
<keyword evidence="6" id="KW-0732">Signal</keyword>
<organism evidence="8 9">
    <name type="scientific">Hohenbuehelia grisea</name>
    <dbReference type="NCBI Taxonomy" id="104357"/>
    <lineage>
        <taxon>Eukaryota</taxon>
        <taxon>Fungi</taxon>
        <taxon>Dikarya</taxon>
        <taxon>Basidiomycota</taxon>
        <taxon>Agaricomycotina</taxon>
        <taxon>Agaricomycetes</taxon>
        <taxon>Agaricomycetidae</taxon>
        <taxon>Agaricales</taxon>
        <taxon>Pleurotineae</taxon>
        <taxon>Pleurotaceae</taxon>
        <taxon>Hohenbuehelia</taxon>
    </lineage>
</organism>
<feature type="region of interest" description="Disordered" evidence="5">
    <location>
        <begin position="162"/>
        <end position="181"/>
    </location>
</feature>